<dbReference type="Proteomes" id="UP000555552">
    <property type="component" value="Unassembled WGS sequence"/>
</dbReference>
<dbReference type="RefSeq" id="WP_171203188.1">
    <property type="nucleotide sequence ID" value="NZ_BAAANP010000038.1"/>
</dbReference>
<reference evidence="1 2" key="1">
    <citation type="submission" date="2020-05" db="EMBL/GenBank/DDBJ databases">
        <title>MicrobeNet Type strains.</title>
        <authorList>
            <person name="Nicholson A.C."/>
        </authorList>
    </citation>
    <scope>NUCLEOTIDE SEQUENCE [LARGE SCALE GENOMIC DNA]</scope>
    <source>
        <strain evidence="1 2">JCM 14547</strain>
    </source>
</reference>
<dbReference type="EMBL" id="JABEMA010000131">
    <property type="protein sequence ID" value="NNH23371.1"/>
    <property type="molecule type" value="Genomic_DNA"/>
</dbReference>
<proteinExistence type="predicted"/>
<gene>
    <name evidence="1" type="ORF">HLB09_09755</name>
</gene>
<comment type="caution">
    <text evidence="1">The sequence shown here is derived from an EMBL/GenBank/DDBJ whole genome shotgun (WGS) entry which is preliminary data.</text>
</comment>
<evidence type="ECO:0000313" key="2">
    <source>
        <dbReference type="Proteomes" id="UP000555552"/>
    </source>
</evidence>
<keyword evidence="2" id="KW-1185">Reference proteome</keyword>
<dbReference type="Gene3D" id="3.40.960.10">
    <property type="entry name" value="VSR Endonuclease"/>
    <property type="match status" value="1"/>
</dbReference>
<organism evidence="1 2">
    <name type="scientific">Pseudokineococcus marinus</name>
    <dbReference type="NCBI Taxonomy" id="351215"/>
    <lineage>
        <taxon>Bacteria</taxon>
        <taxon>Bacillati</taxon>
        <taxon>Actinomycetota</taxon>
        <taxon>Actinomycetes</taxon>
        <taxon>Kineosporiales</taxon>
        <taxon>Kineosporiaceae</taxon>
        <taxon>Pseudokineococcus</taxon>
    </lineage>
</organism>
<evidence type="ECO:0000313" key="1">
    <source>
        <dbReference type="EMBL" id="NNH23371.1"/>
    </source>
</evidence>
<dbReference type="InterPro" id="IPR011335">
    <property type="entry name" value="Restrct_endonuc-II-like"/>
</dbReference>
<dbReference type="SUPFAM" id="SSF52980">
    <property type="entry name" value="Restriction endonuclease-like"/>
    <property type="match status" value="1"/>
</dbReference>
<dbReference type="AlphaFoldDB" id="A0A849BL50"/>
<sequence length="294" mass="31546">MRLRLPPAPVVFRGCDALRWGDLTRAELLGPRFQRVLRGTYAPAAADADHALFCAAAGLLVPSSALLTGASAASVLGLGWLGVRDEVEMVISDGTQVPRRAGVRLRRSTEPLLSGAPWATTTLAAPTRIAFDAAARAPLPLAVGRLDALVRAGLCSAEAILETVERSSAGDVVGVRRAVGLVDPRSESLPESALRVHLQRSGLPVVPQHRVLLDGREVARVDLALVEEQVAVEYDGQWHALREQLAADRQRLNRLAAARWAVVHVTADDLRHPHRVVALVRAAAAEQRARGRAR</sequence>
<accession>A0A849BL50</accession>
<name>A0A849BL50_9ACTN</name>
<protein>
    <recommendedName>
        <fullName evidence="3">DUF559 domain-containing protein</fullName>
    </recommendedName>
</protein>
<evidence type="ECO:0008006" key="3">
    <source>
        <dbReference type="Google" id="ProtNLM"/>
    </source>
</evidence>